<keyword evidence="1" id="KW-0175">Coiled coil</keyword>
<evidence type="ECO:0000256" key="1">
    <source>
        <dbReference type="SAM" id="Coils"/>
    </source>
</evidence>
<dbReference type="AlphaFoldDB" id="A0ABD4Q7S5"/>
<dbReference type="EMBL" id="JAGIZI010000418">
    <property type="protein sequence ID" value="MBP0685682.1"/>
    <property type="molecule type" value="Genomic_DNA"/>
</dbReference>
<proteinExistence type="predicted"/>
<gene>
    <name evidence="2" type="ORF">J8J21_21805</name>
</gene>
<organism evidence="2 3">
    <name type="scientific">Mycobacterium tuberculosis</name>
    <dbReference type="NCBI Taxonomy" id="1773"/>
    <lineage>
        <taxon>Bacteria</taxon>
        <taxon>Bacillati</taxon>
        <taxon>Actinomycetota</taxon>
        <taxon>Actinomycetes</taxon>
        <taxon>Mycobacteriales</taxon>
        <taxon>Mycobacteriaceae</taxon>
        <taxon>Mycobacterium</taxon>
        <taxon>Mycobacterium tuberculosis complex</taxon>
    </lineage>
</organism>
<evidence type="ECO:0000313" key="3">
    <source>
        <dbReference type="Proteomes" id="UP000671119"/>
    </source>
</evidence>
<name>A0ABD4Q7S5_MYCTX</name>
<evidence type="ECO:0000313" key="2">
    <source>
        <dbReference type="EMBL" id="MBP0685682.1"/>
    </source>
</evidence>
<dbReference type="Proteomes" id="UP000671119">
    <property type="component" value="Unassembled WGS sequence"/>
</dbReference>
<protein>
    <submittedName>
        <fullName evidence="2">Uncharacterized protein</fullName>
    </submittedName>
</protein>
<comment type="caution">
    <text evidence="2">The sequence shown here is derived from an EMBL/GenBank/DDBJ whole genome shotgun (WGS) entry which is preliminary data.</text>
</comment>
<accession>A0ABD4Q7S5</accession>
<feature type="coiled-coil region" evidence="1">
    <location>
        <begin position="16"/>
        <end position="43"/>
    </location>
</feature>
<reference evidence="2 3" key="1">
    <citation type="submission" date="2021-03" db="EMBL/GenBank/DDBJ databases">
        <title>Whole Genome Sequencing of Mycobacterium tuberculosis clinical isolates from Arunachal Pradesh, India.</title>
        <authorList>
            <person name="Singh S."/>
            <person name="Mudliar S.R."/>
            <person name="Kulsum U."/>
            <person name="Rufai S.B."/>
            <person name="Singh P.K."/>
            <person name="Umpo M."/>
            <person name="Nyori M."/>
        </authorList>
    </citation>
    <scope>NUCLEOTIDE SEQUENCE [LARGE SCALE GENOMIC DNA]</scope>
    <source>
        <strain evidence="2 3">OMICS/BPL/0142/20/SP</strain>
    </source>
</reference>
<feature type="non-terminal residue" evidence="2">
    <location>
        <position position="84"/>
    </location>
</feature>
<feature type="non-terminal residue" evidence="2">
    <location>
        <position position="1"/>
    </location>
</feature>
<sequence length="84" mass="9567">YEDLLLKVDGEDRVSRKRLERLKEGLEERLQALTTRKDDLLTISEIGVDQIVVDEAQEFRKLAVATNRSTLKGIDPNGSQRAWG</sequence>